<dbReference type="RefSeq" id="WP_004035399.1">
    <property type="nucleotide sequence ID" value="NZ_DS996911.1"/>
</dbReference>
<sequence length="93" mass="10468">MKSPTKENIKQIATTKNYTTNVYIGSNDDEFISTINKSLNNAKYKIIGFESDGKKLVKNIKKDIPNILLLDTKINNSSYSEITSSIEKINIPI</sequence>
<dbReference type="EMBL" id="ABYW01000005">
    <property type="protein sequence ID" value="EEE41708.1"/>
    <property type="molecule type" value="Genomic_DNA"/>
</dbReference>
<accession>B9AE18</accession>
<dbReference type="HOGENOM" id="CLU_2392934_0_0_2"/>
<reference evidence="1 2" key="1">
    <citation type="submission" date="2008-10" db="EMBL/GenBank/DDBJ databases">
        <authorList>
            <person name="Fulton L."/>
            <person name="Clifton S."/>
            <person name="Fulton B."/>
            <person name="Xu J."/>
            <person name="Minx P."/>
            <person name="Pepin K.H."/>
            <person name="Johnson M."/>
            <person name="Bhonagiri V."/>
            <person name="Nash W.E."/>
            <person name="Mardis E.R."/>
            <person name="Wilson R.K."/>
        </authorList>
    </citation>
    <scope>NUCLEOTIDE SEQUENCE [LARGE SCALE GENOMIC DNA]</scope>
    <source>
        <strain evidence="1 2">DSM 2375</strain>
    </source>
</reference>
<evidence type="ECO:0000313" key="1">
    <source>
        <dbReference type="EMBL" id="EEE41708.1"/>
    </source>
</evidence>
<dbReference type="Proteomes" id="UP000003489">
    <property type="component" value="Unassembled WGS sequence"/>
</dbReference>
<proteinExistence type="predicted"/>
<name>B9AE18_METSM</name>
<evidence type="ECO:0000313" key="2">
    <source>
        <dbReference type="Proteomes" id="UP000003489"/>
    </source>
</evidence>
<protein>
    <submittedName>
        <fullName evidence="1">Uncharacterized protein</fullName>
    </submittedName>
</protein>
<dbReference type="PATRIC" id="fig|483214.13.peg.570"/>
<comment type="caution">
    <text evidence="1">The sequence shown here is derived from an EMBL/GenBank/DDBJ whole genome shotgun (WGS) entry which is preliminary data.</text>
</comment>
<gene>
    <name evidence="1" type="ORF">METSMIALI_00594</name>
</gene>
<organism evidence="1 2">
    <name type="scientific">Methanobrevibacter smithii DSM 2375</name>
    <dbReference type="NCBI Taxonomy" id="483214"/>
    <lineage>
        <taxon>Archaea</taxon>
        <taxon>Methanobacteriati</taxon>
        <taxon>Methanobacteriota</taxon>
        <taxon>Methanomada group</taxon>
        <taxon>Methanobacteria</taxon>
        <taxon>Methanobacteriales</taxon>
        <taxon>Methanobacteriaceae</taxon>
        <taxon>Methanobrevibacter</taxon>
    </lineage>
</organism>
<dbReference type="AlphaFoldDB" id="B9AE18"/>
<reference evidence="1 2" key="2">
    <citation type="submission" date="2008-11" db="EMBL/GenBank/DDBJ databases">
        <title>Draft genome sequence of Methanobrevibacter smithii (DSM 2375).</title>
        <authorList>
            <person name="Sudarsanam P."/>
            <person name="Ley R."/>
            <person name="Guruge J."/>
            <person name="Turnbaugh P.J."/>
            <person name="Mahowald M."/>
            <person name="Liep D."/>
            <person name="Gordon J."/>
        </authorList>
    </citation>
    <scope>NUCLEOTIDE SEQUENCE [LARGE SCALE GENOMIC DNA]</scope>
    <source>
        <strain evidence="1 2">DSM 2375</strain>
    </source>
</reference>